<keyword evidence="1" id="KW-1185">Reference proteome</keyword>
<reference evidence="2" key="1">
    <citation type="submission" date="2022-11" db="UniProtKB">
        <authorList>
            <consortium name="WormBaseParasite"/>
        </authorList>
    </citation>
    <scope>IDENTIFICATION</scope>
</reference>
<dbReference type="AlphaFoldDB" id="A0A915IFY3"/>
<dbReference type="WBParaSite" id="nRc.2.0.1.t13050-RA">
    <property type="protein sequence ID" value="nRc.2.0.1.t13050-RA"/>
    <property type="gene ID" value="nRc.2.0.1.g13050"/>
</dbReference>
<evidence type="ECO:0000313" key="1">
    <source>
        <dbReference type="Proteomes" id="UP000887565"/>
    </source>
</evidence>
<dbReference type="Proteomes" id="UP000887565">
    <property type="component" value="Unplaced"/>
</dbReference>
<protein>
    <submittedName>
        <fullName evidence="2">Uncharacterized protein</fullName>
    </submittedName>
</protein>
<accession>A0A915IFY3</accession>
<name>A0A915IFY3_ROMCU</name>
<organism evidence="1 2">
    <name type="scientific">Romanomermis culicivorax</name>
    <name type="common">Nematode worm</name>
    <dbReference type="NCBI Taxonomy" id="13658"/>
    <lineage>
        <taxon>Eukaryota</taxon>
        <taxon>Metazoa</taxon>
        <taxon>Ecdysozoa</taxon>
        <taxon>Nematoda</taxon>
        <taxon>Enoplea</taxon>
        <taxon>Dorylaimia</taxon>
        <taxon>Mermithida</taxon>
        <taxon>Mermithoidea</taxon>
        <taxon>Mermithidae</taxon>
        <taxon>Romanomermis</taxon>
    </lineage>
</organism>
<sequence>MSIILPYSRRSMNRCAVEISNRFFKLPQNKLAAKNETHKTATAISDKDKIVIRGKDMSVLWWHFVASSEHLENTDVTRRVV</sequence>
<proteinExistence type="predicted"/>
<evidence type="ECO:0000313" key="2">
    <source>
        <dbReference type="WBParaSite" id="nRc.2.0.1.t13050-RA"/>
    </source>
</evidence>